<organism evidence="1 2">
    <name type="scientific">Achromobacter insolitus</name>
    <dbReference type="NCBI Taxonomy" id="217204"/>
    <lineage>
        <taxon>Bacteria</taxon>
        <taxon>Pseudomonadati</taxon>
        <taxon>Pseudomonadota</taxon>
        <taxon>Betaproteobacteria</taxon>
        <taxon>Burkholderiales</taxon>
        <taxon>Alcaligenaceae</taxon>
        <taxon>Achromobacter</taxon>
    </lineage>
</organism>
<name>A0A6S7F6T9_9BURK</name>
<proteinExistence type="predicted"/>
<dbReference type="EMBL" id="CADILH010000002">
    <property type="protein sequence ID" value="CAB3930031.1"/>
    <property type="molecule type" value="Genomic_DNA"/>
</dbReference>
<sequence>MGEMSRLSESASEYAHFVFFNQYEEEGFDEFVDYVLPAMNAEELRREQGPYSTLVTVNYEGHGLVLTSG</sequence>
<evidence type="ECO:0000313" key="2">
    <source>
        <dbReference type="Proteomes" id="UP000494183"/>
    </source>
</evidence>
<dbReference type="Proteomes" id="UP000494183">
    <property type="component" value="Unassembled WGS sequence"/>
</dbReference>
<reference evidence="1 2" key="1">
    <citation type="submission" date="2020-04" db="EMBL/GenBank/DDBJ databases">
        <authorList>
            <person name="De Canck E."/>
        </authorList>
    </citation>
    <scope>NUCLEOTIDE SEQUENCE [LARGE SCALE GENOMIC DNA]</scope>
    <source>
        <strain evidence="1 2">LMG 6000</strain>
    </source>
</reference>
<accession>A0A6S7F6T9</accession>
<dbReference type="AlphaFoldDB" id="A0A6S7F6T9"/>
<evidence type="ECO:0000313" key="1">
    <source>
        <dbReference type="EMBL" id="CAB3930031.1"/>
    </source>
</evidence>
<gene>
    <name evidence="1" type="ORF">LMG6000_01084</name>
</gene>
<protein>
    <submittedName>
        <fullName evidence="1">Uncharacterized protein</fullName>
    </submittedName>
</protein>
<keyword evidence="2" id="KW-1185">Reference proteome</keyword>